<sequence length="128" mass="14173">MTVASLGAVCQKWNLTTSFVIFFSVWIFGVDLVESQLLPNHPAKKSCNQARVSPSRRKSIYPPSPGECSISPKFCTIARAGWLVRKSRLSSFPVFQYTAAGVDILVELGVPPPPPPRINSRGEEVFFY</sequence>
<dbReference type="AlphaFoldDB" id="A0A8D7ZZD8"/>
<accession>A0A8D7ZZD8</accession>
<evidence type="ECO:0000313" key="1">
    <source>
        <dbReference type="EMBL" id="CAG6447302.1"/>
    </source>
</evidence>
<organism evidence="1">
    <name type="scientific">Culex pipiens</name>
    <name type="common">House mosquito</name>
    <dbReference type="NCBI Taxonomy" id="7175"/>
    <lineage>
        <taxon>Eukaryota</taxon>
        <taxon>Metazoa</taxon>
        <taxon>Ecdysozoa</taxon>
        <taxon>Arthropoda</taxon>
        <taxon>Hexapoda</taxon>
        <taxon>Insecta</taxon>
        <taxon>Pterygota</taxon>
        <taxon>Neoptera</taxon>
        <taxon>Endopterygota</taxon>
        <taxon>Diptera</taxon>
        <taxon>Nematocera</taxon>
        <taxon>Culicoidea</taxon>
        <taxon>Culicidae</taxon>
        <taxon>Culicinae</taxon>
        <taxon>Culicini</taxon>
        <taxon>Culex</taxon>
        <taxon>Culex</taxon>
    </lineage>
</organism>
<protein>
    <submittedName>
        <fullName evidence="1">(northern house mosquito) hypothetical protein</fullName>
    </submittedName>
</protein>
<name>A0A8D7ZZD8_CULPI</name>
<proteinExistence type="predicted"/>
<reference evidence="1" key="1">
    <citation type="submission" date="2021-05" db="EMBL/GenBank/DDBJ databases">
        <authorList>
            <person name="Alioto T."/>
            <person name="Alioto T."/>
            <person name="Gomez Garrido J."/>
        </authorList>
    </citation>
    <scope>NUCLEOTIDE SEQUENCE</scope>
</reference>
<dbReference type="EMBL" id="HBUE01008826">
    <property type="protein sequence ID" value="CAG6447302.1"/>
    <property type="molecule type" value="Transcribed_RNA"/>
</dbReference>